<reference evidence="3" key="1">
    <citation type="journal article" date="2014" name="Genome Announc.">
        <title>Draft genome sequence of the plant-pathogenic soil fungus Rhizoctonia solani anastomosis group 3 strain Rhs1AP.</title>
        <authorList>
            <person name="Cubeta M.A."/>
            <person name="Thomas E."/>
            <person name="Dean R.A."/>
            <person name="Jabaji S."/>
            <person name="Neate S.M."/>
            <person name="Tavantzis S."/>
            <person name="Toda T."/>
            <person name="Vilgalys R."/>
            <person name="Bharathan N."/>
            <person name="Fedorova-Abrams N."/>
            <person name="Pakala S.B."/>
            <person name="Pakala S.M."/>
            <person name="Zafar N."/>
            <person name="Joardar V."/>
            <person name="Losada L."/>
            <person name="Nierman W.C."/>
        </authorList>
    </citation>
    <scope>NUCLEOTIDE SEQUENCE [LARGE SCALE GENOMIC DNA]</scope>
    <source>
        <strain evidence="3">AG-3</strain>
    </source>
</reference>
<evidence type="ECO:0000313" key="2">
    <source>
        <dbReference type="EMBL" id="EUC58884.1"/>
    </source>
</evidence>
<protein>
    <recommendedName>
        <fullName evidence="4">Transmembrane protein</fullName>
    </recommendedName>
</protein>
<accession>A0A0A1UIH8</accession>
<dbReference type="AlphaFoldDB" id="A0A0A1UIH8"/>
<evidence type="ECO:0000313" key="3">
    <source>
        <dbReference type="Proteomes" id="UP000030108"/>
    </source>
</evidence>
<gene>
    <name evidence="2" type="ORF">RSOL_283820</name>
</gene>
<evidence type="ECO:0008006" key="4">
    <source>
        <dbReference type="Google" id="ProtNLM"/>
    </source>
</evidence>
<sequence length="46" mass="5110">MLHLPLLISLVLLLVGEYRATIVQLSVLTRDTGVKKQFLLSVCTLT</sequence>
<evidence type="ECO:0000256" key="1">
    <source>
        <dbReference type="SAM" id="SignalP"/>
    </source>
</evidence>
<keyword evidence="1" id="KW-0732">Signal</keyword>
<dbReference type="Proteomes" id="UP000030108">
    <property type="component" value="Unassembled WGS sequence"/>
</dbReference>
<comment type="caution">
    <text evidence="2">The sequence shown here is derived from an EMBL/GenBank/DDBJ whole genome shotgun (WGS) entry which is preliminary data.</text>
</comment>
<organism evidence="2 3">
    <name type="scientific">Rhizoctonia solani AG-3 Rhs1AP</name>
    <dbReference type="NCBI Taxonomy" id="1086054"/>
    <lineage>
        <taxon>Eukaryota</taxon>
        <taxon>Fungi</taxon>
        <taxon>Dikarya</taxon>
        <taxon>Basidiomycota</taxon>
        <taxon>Agaricomycotina</taxon>
        <taxon>Agaricomycetes</taxon>
        <taxon>Cantharellales</taxon>
        <taxon>Ceratobasidiaceae</taxon>
        <taxon>Rhizoctonia</taxon>
    </lineage>
</organism>
<proteinExistence type="predicted"/>
<feature type="signal peptide" evidence="1">
    <location>
        <begin position="1"/>
        <end position="20"/>
    </location>
</feature>
<dbReference type="EMBL" id="JATN01000321">
    <property type="protein sequence ID" value="EUC58884.1"/>
    <property type="molecule type" value="Genomic_DNA"/>
</dbReference>
<name>A0A0A1UIH8_9AGAM</name>
<feature type="chain" id="PRO_5001980915" description="Transmembrane protein" evidence="1">
    <location>
        <begin position="21"/>
        <end position="46"/>
    </location>
</feature>